<dbReference type="CDD" id="cd04301">
    <property type="entry name" value="NAT_SF"/>
    <property type="match status" value="1"/>
</dbReference>
<dbReference type="OrthoDB" id="9805924at2"/>
<accession>A0A1X6Z7T2</accession>
<gene>
    <name evidence="2" type="ORF">ROH8110_02254</name>
</gene>
<evidence type="ECO:0000313" key="3">
    <source>
        <dbReference type="Proteomes" id="UP000193207"/>
    </source>
</evidence>
<dbReference type="AlphaFoldDB" id="A0A1X6Z7T2"/>
<dbReference type="PROSITE" id="PS51186">
    <property type="entry name" value="GNAT"/>
    <property type="match status" value="1"/>
</dbReference>
<dbReference type="Gene3D" id="3.40.630.30">
    <property type="match status" value="1"/>
</dbReference>
<sequence>MTQLTLARPENTDLLCRLLTDSHTERGLDLSPDARRAALVPLLEGSHHGVAYLIGPVRAPIGFAILGFGWSVTLGGLTGTVDEIYIRPGVRGRGIGSEVLTSLPKALAGAGLVALHVDLGPADTRAERFFTRLRFRAATGTARMTRPL</sequence>
<dbReference type="Proteomes" id="UP000193207">
    <property type="component" value="Unassembled WGS sequence"/>
</dbReference>
<dbReference type="InterPro" id="IPR016181">
    <property type="entry name" value="Acyl_CoA_acyltransferase"/>
</dbReference>
<organism evidence="2 3">
    <name type="scientific">Roseovarius halotolerans</name>
    <dbReference type="NCBI Taxonomy" id="505353"/>
    <lineage>
        <taxon>Bacteria</taxon>
        <taxon>Pseudomonadati</taxon>
        <taxon>Pseudomonadota</taxon>
        <taxon>Alphaproteobacteria</taxon>
        <taxon>Rhodobacterales</taxon>
        <taxon>Roseobacteraceae</taxon>
        <taxon>Roseovarius</taxon>
    </lineage>
</organism>
<evidence type="ECO:0000259" key="1">
    <source>
        <dbReference type="PROSITE" id="PS51186"/>
    </source>
</evidence>
<name>A0A1X6Z7T2_9RHOB</name>
<dbReference type="InterPro" id="IPR000182">
    <property type="entry name" value="GNAT_dom"/>
</dbReference>
<evidence type="ECO:0000313" key="2">
    <source>
        <dbReference type="EMBL" id="SLN43506.1"/>
    </source>
</evidence>
<dbReference type="SUPFAM" id="SSF55729">
    <property type="entry name" value="Acyl-CoA N-acyltransferases (Nat)"/>
    <property type="match status" value="1"/>
</dbReference>
<keyword evidence="3" id="KW-1185">Reference proteome</keyword>
<proteinExistence type="predicted"/>
<reference evidence="2 3" key="1">
    <citation type="submission" date="2017-03" db="EMBL/GenBank/DDBJ databases">
        <authorList>
            <person name="Afonso C.L."/>
            <person name="Miller P.J."/>
            <person name="Scott M.A."/>
            <person name="Spackman E."/>
            <person name="Goraichik I."/>
            <person name="Dimitrov K.M."/>
            <person name="Suarez D.L."/>
            <person name="Swayne D.E."/>
        </authorList>
    </citation>
    <scope>NUCLEOTIDE SEQUENCE [LARGE SCALE GENOMIC DNA]</scope>
    <source>
        <strain evidence="2 3">CECT 8110</strain>
    </source>
</reference>
<dbReference type="EMBL" id="FWFU01000003">
    <property type="protein sequence ID" value="SLN43506.1"/>
    <property type="molecule type" value="Genomic_DNA"/>
</dbReference>
<dbReference type="RefSeq" id="WP_085817897.1">
    <property type="nucleotide sequence ID" value="NZ_FWFU01000003.1"/>
</dbReference>
<dbReference type="Pfam" id="PF00583">
    <property type="entry name" value="Acetyltransf_1"/>
    <property type="match status" value="1"/>
</dbReference>
<dbReference type="GO" id="GO:0016747">
    <property type="term" value="F:acyltransferase activity, transferring groups other than amino-acyl groups"/>
    <property type="evidence" value="ECO:0007669"/>
    <property type="project" value="InterPro"/>
</dbReference>
<feature type="domain" description="N-acetyltransferase" evidence="1">
    <location>
        <begin position="2"/>
        <end position="148"/>
    </location>
</feature>
<protein>
    <submittedName>
        <fullName evidence="2">Acetyltransferase (GNAT) family protein</fullName>
    </submittedName>
</protein>
<keyword evidence="2" id="KW-0808">Transferase</keyword>